<dbReference type="GO" id="GO:0005576">
    <property type="term" value="C:extracellular region"/>
    <property type="evidence" value="ECO:0007669"/>
    <property type="project" value="UniProtKB-SubCell"/>
</dbReference>
<evidence type="ECO:0000256" key="7">
    <source>
        <dbReference type="ARBA" id="ARBA00022729"/>
    </source>
</evidence>
<comment type="caution">
    <text evidence="15">The sequence shown here is derived from an EMBL/GenBank/DDBJ whole genome shotgun (WGS) entry which is preliminary data.</text>
</comment>
<dbReference type="InterPro" id="IPR051238">
    <property type="entry name" value="GDSL_esterase/lipase"/>
</dbReference>
<evidence type="ECO:0000313" key="15">
    <source>
        <dbReference type="EMBL" id="KAK4394287.1"/>
    </source>
</evidence>
<keyword evidence="9" id="KW-0442">Lipid degradation</keyword>
<evidence type="ECO:0000256" key="2">
    <source>
        <dbReference type="ARBA" id="ARBA00004613"/>
    </source>
</evidence>
<keyword evidence="12 14" id="KW-0472">Membrane</keyword>
<dbReference type="GO" id="GO:0016788">
    <property type="term" value="F:hydrolase activity, acting on ester bonds"/>
    <property type="evidence" value="ECO:0007669"/>
    <property type="project" value="InterPro"/>
</dbReference>
<evidence type="ECO:0000256" key="1">
    <source>
        <dbReference type="ARBA" id="ARBA00004141"/>
    </source>
</evidence>
<evidence type="ECO:0000256" key="4">
    <source>
        <dbReference type="ARBA" id="ARBA00009310"/>
    </source>
</evidence>
<keyword evidence="5" id="KW-0964">Secreted</keyword>
<dbReference type="InterPro" id="IPR001087">
    <property type="entry name" value="GDSL"/>
</dbReference>
<sequence>MRAAEEPVGIANAMAMEVKLIALIMPLIAVICSMGAGVVAAVSPQFTAIFAFGDSLSDPGNNNYLNSLAKANYVPYGVDFYQGPSGRFCNGKTAVDYLGDMLGMPLLPAYTTTFAAGRNILKGVNYASAAGGILEETGQNLGERFSLSGQVENFESTLNQLRRQMGDEELSNYLAKALAIMALGSNDYINNYLSPTFTPAATSTPLKTMLIFSLIGIGPLGCIPNQLATGLPPPGKCVAYTNDVVGMFNNRLVSLVDQLNSNYNGSIFAYGNTFGAVMDIINNARTYGFSVTDRGCCGIGRNRGQITCLPFSMPCSNRNQYVFWDAFHPTQAVNQILARRAYSGTTSDCYPVNVQQMALINGKPQFTAIYVFGDSLTDPGNNIYFTNSVTKANYWPYGIDSDIGPTGRFCNGKMLVDFIGEFLGFPLIPSYADTVAKGADVLLGVNYASAGAGILEETGYHYGRVIPLSEQVSNFKTTLNQLRNQMQEEELSNYLAKALVFVDMGANDYLNNYILPGVYRSMATYSPQQFADLLIKLYTGNILELQSLGLRKFFIAEVAPIGCIPFLTRSGPVPSGKCQDFSNNLVQIFNSRLKPLVYRLNSDHPGSVFTLGSSYQLFMDLHDNAEAYGFTVKDGACCGIGGRKGACLPNTVPCSNRDEYIFWDEAHPTQAANWILASWIYNNTSYTFPVSIQQMATIERTGDGSEKGEKRGNHGQRFCRREEVDDGYKSSGDSLLSFYAQARDMEPPATVGGGGGGGGGGARRPQQQQQQQPGLGQMLTGIIRIAVFWYFASKFFGPKRSPTQSSHQISNLFHKGEPLDMWLYLSEQESFNDFGSERALVWQETNIPYAVWTADSSRTLSLKYYPSEDLKKNGSLYAHVFFARSGYPPDPKDPEYQPLAAFGRTHPVVTYLPKSKADKKKSLLGNSQDSDGEEILSLSQIKDAPVDDKEDGPVEWRSYWKPNITINLVDDFTRYPQNAVPQILLLVSLRVISAFVCALMLLACAVSSYQSWCLLQAYAFFVGNQQDRVIMEVNQF</sequence>
<dbReference type="Proteomes" id="UP001289374">
    <property type="component" value="Unassembled WGS sequence"/>
</dbReference>
<dbReference type="PANTHER" id="PTHR45650">
    <property type="entry name" value="GDSL-LIKE LIPASE/ACYLHYDROLASE-RELATED"/>
    <property type="match status" value="1"/>
</dbReference>
<dbReference type="CDD" id="cd01837">
    <property type="entry name" value="SGNH_plant_lipase_like"/>
    <property type="match status" value="2"/>
</dbReference>
<dbReference type="EMBL" id="JACGWL010000010">
    <property type="protein sequence ID" value="KAK4394287.1"/>
    <property type="molecule type" value="Genomic_DNA"/>
</dbReference>
<evidence type="ECO:0000256" key="9">
    <source>
        <dbReference type="ARBA" id="ARBA00022963"/>
    </source>
</evidence>
<evidence type="ECO:0000256" key="6">
    <source>
        <dbReference type="ARBA" id="ARBA00022692"/>
    </source>
</evidence>
<evidence type="ECO:0000256" key="14">
    <source>
        <dbReference type="SAM" id="Phobius"/>
    </source>
</evidence>
<dbReference type="AlphaFoldDB" id="A0AAE1WJD8"/>
<organism evidence="15 16">
    <name type="scientific">Sesamum angolense</name>
    <dbReference type="NCBI Taxonomy" id="2727404"/>
    <lineage>
        <taxon>Eukaryota</taxon>
        <taxon>Viridiplantae</taxon>
        <taxon>Streptophyta</taxon>
        <taxon>Embryophyta</taxon>
        <taxon>Tracheophyta</taxon>
        <taxon>Spermatophyta</taxon>
        <taxon>Magnoliopsida</taxon>
        <taxon>eudicotyledons</taxon>
        <taxon>Gunneridae</taxon>
        <taxon>Pentapetalae</taxon>
        <taxon>asterids</taxon>
        <taxon>lamiids</taxon>
        <taxon>Lamiales</taxon>
        <taxon>Pedaliaceae</taxon>
        <taxon>Sesamum</taxon>
    </lineage>
</organism>
<proteinExistence type="inferred from homology"/>
<feature type="region of interest" description="Disordered" evidence="13">
    <location>
        <begin position="746"/>
        <end position="775"/>
    </location>
</feature>
<feature type="region of interest" description="Disordered" evidence="13">
    <location>
        <begin position="699"/>
        <end position="730"/>
    </location>
</feature>
<reference evidence="15" key="2">
    <citation type="journal article" date="2024" name="Plant">
        <title>Genomic evolution and insights into agronomic trait innovations of Sesamum species.</title>
        <authorList>
            <person name="Miao H."/>
            <person name="Wang L."/>
            <person name="Qu L."/>
            <person name="Liu H."/>
            <person name="Sun Y."/>
            <person name="Le M."/>
            <person name="Wang Q."/>
            <person name="Wei S."/>
            <person name="Zheng Y."/>
            <person name="Lin W."/>
            <person name="Duan Y."/>
            <person name="Cao H."/>
            <person name="Xiong S."/>
            <person name="Wang X."/>
            <person name="Wei L."/>
            <person name="Li C."/>
            <person name="Ma Q."/>
            <person name="Ju M."/>
            <person name="Zhao R."/>
            <person name="Li G."/>
            <person name="Mu C."/>
            <person name="Tian Q."/>
            <person name="Mei H."/>
            <person name="Zhang T."/>
            <person name="Gao T."/>
            <person name="Zhang H."/>
        </authorList>
    </citation>
    <scope>NUCLEOTIDE SEQUENCE</scope>
    <source>
        <strain evidence="15">K16</strain>
    </source>
</reference>
<keyword evidence="11" id="KW-0443">Lipid metabolism</keyword>
<evidence type="ECO:0000256" key="3">
    <source>
        <dbReference type="ARBA" id="ARBA00008668"/>
    </source>
</evidence>
<dbReference type="Pfam" id="PF00657">
    <property type="entry name" value="Lipase_GDSL"/>
    <property type="match status" value="2"/>
</dbReference>
<feature type="compositionally biased region" description="Basic and acidic residues" evidence="13">
    <location>
        <begin position="700"/>
        <end position="712"/>
    </location>
</feature>
<evidence type="ECO:0000256" key="12">
    <source>
        <dbReference type="ARBA" id="ARBA00023136"/>
    </source>
</evidence>
<keyword evidence="8" id="KW-0378">Hydrolase</keyword>
<dbReference type="PANTHER" id="PTHR45650:SF32">
    <property type="entry name" value="GDSL-LIKE LIPASE_ACYLHYDROLASE"/>
    <property type="match status" value="1"/>
</dbReference>
<protein>
    <submittedName>
        <fullName evidence="15">GDSL esterase/lipase</fullName>
    </submittedName>
</protein>
<keyword evidence="16" id="KW-1185">Reference proteome</keyword>
<accession>A0AAE1WJD8</accession>
<dbReference type="Gene3D" id="3.40.50.1110">
    <property type="entry name" value="SGNH hydrolase"/>
    <property type="match status" value="2"/>
</dbReference>
<feature type="compositionally biased region" description="Basic and acidic residues" evidence="13">
    <location>
        <begin position="719"/>
        <end position="728"/>
    </location>
</feature>
<dbReference type="Pfam" id="PF05602">
    <property type="entry name" value="CLPTM1"/>
    <property type="match status" value="1"/>
</dbReference>
<evidence type="ECO:0000256" key="10">
    <source>
        <dbReference type="ARBA" id="ARBA00022989"/>
    </source>
</evidence>
<feature type="transmembrane region" description="Helical" evidence="14">
    <location>
        <begin position="20"/>
        <end position="42"/>
    </location>
</feature>
<evidence type="ECO:0000256" key="13">
    <source>
        <dbReference type="SAM" id="MobiDB-lite"/>
    </source>
</evidence>
<evidence type="ECO:0000256" key="8">
    <source>
        <dbReference type="ARBA" id="ARBA00022801"/>
    </source>
</evidence>
<dbReference type="GO" id="GO:0016020">
    <property type="term" value="C:membrane"/>
    <property type="evidence" value="ECO:0007669"/>
    <property type="project" value="UniProtKB-SubCell"/>
</dbReference>
<dbReference type="InterPro" id="IPR036514">
    <property type="entry name" value="SGNH_hydro_sf"/>
</dbReference>
<keyword evidence="6 14" id="KW-0812">Transmembrane</keyword>
<dbReference type="InterPro" id="IPR008429">
    <property type="entry name" value="CLPTM1"/>
</dbReference>
<feature type="compositionally biased region" description="Low complexity" evidence="13">
    <location>
        <begin position="763"/>
        <end position="775"/>
    </location>
</feature>
<dbReference type="GO" id="GO:0016042">
    <property type="term" value="P:lipid catabolic process"/>
    <property type="evidence" value="ECO:0007669"/>
    <property type="project" value="UniProtKB-KW"/>
</dbReference>
<gene>
    <name evidence="15" type="ORF">Sango_1899500</name>
</gene>
<comment type="subcellular location">
    <subcellularLocation>
        <location evidence="1">Membrane</location>
        <topology evidence="1">Multi-pass membrane protein</topology>
    </subcellularLocation>
    <subcellularLocation>
        <location evidence="2">Secreted</location>
    </subcellularLocation>
</comment>
<comment type="similarity">
    <text evidence="3">Belongs to the 'GDSL' lipolytic enzyme family.</text>
</comment>
<dbReference type="FunFam" id="3.40.50.1110:FF:000003">
    <property type="entry name" value="GDSL esterase/lipase APG"/>
    <property type="match status" value="2"/>
</dbReference>
<keyword evidence="7" id="KW-0732">Signal</keyword>
<comment type="similarity">
    <text evidence="4">Belongs to the CLPTM1 family.</text>
</comment>
<dbReference type="InterPro" id="IPR035669">
    <property type="entry name" value="SGNH_plant_lipase-like"/>
</dbReference>
<name>A0AAE1WJD8_9LAMI</name>
<reference evidence="15" key="1">
    <citation type="submission" date="2020-06" db="EMBL/GenBank/DDBJ databases">
        <authorList>
            <person name="Li T."/>
            <person name="Hu X."/>
            <person name="Zhang T."/>
            <person name="Song X."/>
            <person name="Zhang H."/>
            <person name="Dai N."/>
            <person name="Sheng W."/>
            <person name="Hou X."/>
            <person name="Wei L."/>
        </authorList>
    </citation>
    <scope>NUCLEOTIDE SEQUENCE</scope>
    <source>
        <strain evidence="15">K16</strain>
        <tissue evidence="15">Leaf</tissue>
    </source>
</reference>
<evidence type="ECO:0000256" key="5">
    <source>
        <dbReference type="ARBA" id="ARBA00022525"/>
    </source>
</evidence>
<dbReference type="SUPFAM" id="SSF52266">
    <property type="entry name" value="SGNH hydrolase"/>
    <property type="match status" value="1"/>
</dbReference>
<evidence type="ECO:0000313" key="16">
    <source>
        <dbReference type="Proteomes" id="UP001289374"/>
    </source>
</evidence>
<evidence type="ECO:0000256" key="11">
    <source>
        <dbReference type="ARBA" id="ARBA00023098"/>
    </source>
</evidence>
<feature type="compositionally biased region" description="Gly residues" evidence="13">
    <location>
        <begin position="751"/>
        <end position="762"/>
    </location>
</feature>
<keyword evidence="10 14" id="KW-1133">Transmembrane helix</keyword>